<protein>
    <recommendedName>
        <fullName evidence="4">Retrotransposon gag protein</fullName>
    </recommendedName>
</protein>
<evidence type="ECO:0008006" key="4">
    <source>
        <dbReference type="Google" id="ProtNLM"/>
    </source>
</evidence>
<name>A0A2P5DYL7_PARAD</name>
<reference evidence="3" key="1">
    <citation type="submission" date="2016-06" db="EMBL/GenBank/DDBJ databases">
        <title>Parallel loss of symbiosis genes in relatives of nitrogen-fixing non-legume Parasponia.</title>
        <authorList>
            <person name="Van Velzen R."/>
            <person name="Holmer R."/>
            <person name="Bu F."/>
            <person name="Rutten L."/>
            <person name="Van Zeijl A."/>
            <person name="Liu W."/>
            <person name="Santuari L."/>
            <person name="Cao Q."/>
            <person name="Sharma T."/>
            <person name="Shen D."/>
            <person name="Roswanjaya Y."/>
            <person name="Wardhani T."/>
            <person name="Kalhor M.S."/>
            <person name="Jansen J."/>
            <person name="Van den Hoogen J."/>
            <person name="Gungor B."/>
            <person name="Hartog M."/>
            <person name="Hontelez J."/>
            <person name="Verver J."/>
            <person name="Yang W.-C."/>
            <person name="Schijlen E."/>
            <person name="Repin R."/>
            <person name="Schilthuizen M."/>
            <person name="Schranz E."/>
            <person name="Heidstra R."/>
            <person name="Miyata K."/>
            <person name="Fedorova E."/>
            <person name="Kohlen W."/>
            <person name="Bisseling T."/>
            <person name="Smit S."/>
            <person name="Geurts R."/>
        </authorList>
    </citation>
    <scope>NUCLEOTIDE SEQUENCE [LARGE SCALE GENOMIC DNA]</scope>
    <source>
        <strain evidence="3">cv. WU1-14</strain>
    </source>
</reference>
<evidence type="ECO:0000313" key="2">
    <source>
        <dbReference type="EMBL" id="PON78391.1"/>
    </source>
</evidence>
<dbReference type="EMBL" id="JXTB01000009">
    <property type="protein sequence ID" value="PON78391.1"/>
    <property type="molecule type" value="Genomic_DNA"/>
</dbReference>
<comment type="caution">
    <text evidence="2">The sequence shown here is derived from an EMBL/GenBank/DDBJ whole genome shotgun (WGS) entry which is preliminary data.</text>
</comment>
<evidence type="ECO:0000256" key="1">
    <source>
        <dbReference type="SAM" id="MobiDB-lite"/>
    </source>
</evidence>
<dbReference type="OrthoDB" id="1305902at2759"/>
<proteinExistence type="predicted"/>
<dbReference type="AlphaFoldDB" id="A0A2P5DYL7"/>
<keyword evidence="3" id="KW-1185">Reference proteome</keyword>
<organism evidence="2 3">
    <name type="scientific">Parasponia andersonii</name>
    <name type="common">Sponia andersonii</name>
    <dbReference type="NCBI Taxonomy" id="3476"/>
    <lineage>
        <taxon>Eukaryota</taxon>
        <taxon>Viridiplantae</taxon>
        <taxon>Streptophyta</taxon>
        <taxon>Embryophyta</taxon>
        <taxon>Tracheophyta</taxon>
        <taxon>Spermatophyta</taxon>
        <taxon>Magnoliopsida</taxon>
        <taxon>eudicotyledons</taxon>
        <taxon>Gunneridae</taxon>
        <taxon>Pentapetalae</taxon>
        <taxon>rosids</taxon>
        <taxon>fabids</taxon>
        <taxon>Rosales</taxon>
        <taxon>Cannabaceae</taxon>
        <taxon>Parasponia</taxon>
    </lineage>
</organism>
<dbReference type="Proteomes" id="UP000237105">
    <property type="component" value="Unassembled WGS sequence"/>
</dbReference>
<feature type="compositionally biased region" description="Low complexity" evidence="1">
    <location>
        <begin position="132"/>
        <end position="141"/>
    </location>
</feature>
<gene>
    <name evidence="2" type="ORF">PanWU01x14_020290</name>
</gene>
<evidence type="ECO:0000313" key="3">
    <source>
        <dbReference type="Proteomes" id="UP000237105"/>
    </source>
</evidence>
<sequence>MQHHELQNQEQPSQEKKLSIEEILKLYITKNKGTLQNQAATMITLETQLGQMTSAMTSAMTNHPQGALPSNTEVNLRNQGKKYCNYITLRSRKKLLKTIDKSTSPSKPTVEEVVEEEQAKENDEEKPIEEVSSGSSSTSLSKPCLYNPSLPFPQCFQKKNLDKKFSKFLEVLKQLHINILFAEALEQMPSYVKFMKEILSKKKRLGEFETGALTEEYSTILQNKLPPKL</sequence>
<feature type="compositionally biased region" description="Basic and acidic residues" evidence="1">
    <location>
        <begin position="117"/>
        <end position="129"/>
    </location>
</feature>
<feature type="region of interest" description="Disordered" evidence="1">
    <location>
        <begin position="99"/>
        <end position="141"/>
    </location>
</feature>
<accession>A0A2P5DYL7</accession>